<dbReference type="GO" id="GO:0008184">
    <property type="term" value="F:glycogen phosphorylase activity"/>
    <property type="evidence" value="ECO:0007669"/>
    <property type="project" value="InterPro"/>
</dbReference>
<evidence type="ECO:0000256" key="2">
    <source>
        <dbReference type="ARBA" id="ARBA00006047"/>
    </source>
</evidence>
<dbReference type="SUPFAM" id="SSF53756">
    <property type="entry name" value="UDP-Glycosyltransferase/glycogen phosphorylase"/>
    <property type="match status" value="1"/>
</dbReference>
<dbReference type="PANTHER" id="PTHR42655">
    <property type="entry name" value="GLYCOGEN PHOSPHORYLASE"/>
    <property type="match status" value="1"/>
</dbReference>
<dbReference type="EMBL" id="JACHGY010000001">
    <property type="protein sequence ID" value="MBB6428448.1"/>
    <property type="molecule type" value="Genomic_DNA"/>
</dbReference>
<evidence type="ECO:0000313" key="7">
    <source>
        <dbReference type="Proteomes" id="UP000541810"/>
    </source>
</evidence>
<sequence>MLSPEHARIRSFEVVPALPDALAPLIDIANNIWWSWQPQAVDLFKRLDSELWESTGHNPVKLLGTVQQTKLDAAVNDPEFLHAINTVKQDLERDNARTPWHIQSGHELPEGSTVAYFCAEFGMAECFNIYSGGLGCLAGDHLKSASELGIPLIALGLLYRHGYFQQYLSADGWQQETTPDLDFANLPVEQVKTADGQQVTVHVDLPGRSVAVGLWKSTVGRIPLYLLDTNLEANRPDDRAITGQLYGGDMETRIKQEIVLGIGGVRALEAIGIRPDVCHMNEGHSAFLALERIRRLIEDHDLTFDEARAQAAASHVFTTHTPVPAGIDRFPSDMVKTYLQSFAPSLRLDMEGVLALGRDDVSNKNEPFSMATLAIRTSDACNGVSKLHGVVSRDMWQAVWPHVPHEEVPITHVTNGVHARTWLCDELLGLLNTQLGDHWRDHPADHGIWDAIHRVSDEDLWKMHQNQRRSLMAWVRTTLTRQLADRGVSLPKIKECVDGLSDDALTIGFARRFATYKRGNLILRDAERLKRILMHADRPVQILIAGKAHPADGGGKDLIRQLVHFGLESEAGHKVVFIENYDMHVARHLVQGCDIWLNTPKRGMEASGTSGMKAAINGVLNCSILDGWWDEAFESEVGWAIGRRENYPSQDIADDIESNSLYELLEHQIGPLFYERDEQGLPREWIARMKQCIAKLAPFFNTNRMVQQYAEELYFPALVRAHTLKQDDLSPARDLAHQTTRLRHAWSKLAVTDVSAETDSPLGVSEPRPLSVEVDLAGLSPEEVRVQVYIGELDNDGRVAQGHATNLGHHESLGDGKHRYTGQLTAQGSGRHGFAIRILPGGELFEPLTIPGLIHWETYAPKPKAEPAKAVAAAK</sequence>
<keyword evidence="6" id="KW-0328">Glycosyltransferase</keyword>
<protein>
    <submittedName>
        <fullName evidence="6">Starch phosphorylase</fullName>
        <ecNumber evidence="6">2.4.1.1</ecNumber>
    </submittedName>
</protein>
<keyword evidence="4" id="KW-0663">Pyridoxal phosphate</keyword>
<dbReference type="PANTHER" id="PTHR42655:SF1">
    <property type="entry name" value="GLYCOGEN PHOSPHORYLASE"/>
    <property type="match status" value="1"/>
</dbReference>
<dbReference type="InterPro" id="IPR011834">
    <property type="entry name" value="Agluc_phsphrylas"/>
</dbReference>
<accession>A0A7X0LK00</accession>
<keyword evidence="7" id="KW-1185">Reference proteome</keyword>
<comment type="caution">
    <text evidence="6">The sequence shown here is derived from an EMBL/GenBank/DDBJ whole genome shotgun (WGS) entry which is preliminary data.</text>
</comment>
<feature type="modified residue" description="N6-(pyridoxal phosphate)lysine" evidence="4">
    <location>
        <position position="613"/>
    </location>
</feature>
<keyword evidence="6" id="KW-0808">Transferase</keyword>
<comment type="similarity">
    <text evidence="2">Belongs to the glycogen phosphorylase family.</text>
</comment>
<dbReference type="Proteomes" id="UP000541810">
    <property type="component" value="Unassembled WGS sequence"/>
</dbReference>
<reference evidence="6 7" key="1">
    <citation type="submission" date="2020-08" db="EMBL/GenBank/DDBJ databases">
        <title>Genomic Encyclopedia of Type Strains, Phase IV (KMG-IV): sequencing the most valuable type-strain genomes for metagenomic binning, comparative biology and taxonomic classification.</title>
        <authorList>
            <person name="Goeker M."/>
        </authorList>
    </citation>
    <scope>NUCLEOTIDE SEQUENCE [LARGE SCALE GENOMIC DNA]</scope>
    <source>
        <strain evidence="6 7">DSM 103725</strain>
    </source>
</reference>
<dbReference type="RefSeq" id="WP_184675594.1">
    <property type="nucleotide sequence ID" value="NZ_JACHGY010000001.1"/>
</dbReference>
<dbReference type="GO" id="GO:0005975">
    <property type="term" value="P:carbohydrate metabolic process"/>
    <property type="evidence" value="ECO:0007669"/>
    <property type="project" value="InterPro"/>
</dbReference>
<evidence type="ECO:0000256" key="1">
    <source>
        <dbReference type="ARBA" id="ARBA00001275"/>
    </source>
</evidence>
<dbReference type="Pfam" id="PF00343">
    <property type="entry name" value="Phosphorylase"/>
    <property type="match status" value="1"/>
</dbReference>
<evidence type="ECO:0000313" key="6">
    <source>
        <dbReference type="EMBL" id="MBB6428448.1"/>
    </source>
</evidence>
<dbReference type="InterPro" id="IPR000811">
    <property type="entry name" value="Glyco_trans_35"/>
</dbReference>
<dbReference type="InterPro" id="IPR052182">
    <property type="entry name" value="Glycogen/Maltodextrin_Phosph"/>
</dbReference>
<dbReference type="GO" id="GO:0030170">
    <property type="term" value="F:pyridoxal phosphate binding"/>
    <property type="evidence" value="ECO:0007669"/>
    <property type="project" value="InterPro"/>
</dbReference>
<organism evidence="6 7">
    <name type="scientific">Algisphaera agarilytica</name>
    <dbReference type="NCBI Taxonomy" id="1385975"/>
    <lineage>
        <taxon>Bacteria</taxon>
        <taxon>Pseudomonadati</taxon>
        <taxon>Planctomycetota</taxon>
        <taxon>Phycisphaerae</taxon>
        <taxon>Phycisphaerales</taxon>
        <taxon>Phycisphaeraceae</taxon>
        <taxon>Algisphaera</taxon>
    </lineage>
</organism>
<evidence type="ECO:0000256" key="3">
    <source>
        <dbReference type="ARBA" id="ARBA00022533"/>
    </source>
</evidence>
<dbReference type="NCBIfam" id="TIGR02094">
    <property type="entry name" value="more_P_ylases"/>
    <property type="match status" value="1"/>
</dbReference>
<comment type="catalytic activity">
    <reaction evidence="1">
        <text>[(1-&gt;4)-alpha-D-glucosyl](n) + phosphate = [(1-&gt;4)-alpha-D-glucosyl](n-1) + alpha-D-glucose 1-phosphate</text>
        <dbReference type="Rhea" id="RHEA:41732"/>
        <dbReference type="Rhea" id="RHEA-COMP:9584"/>
        <dbReference type="Rhea" id="RHEA-COMP:9586"/>
        <dbReference type="ChEBI" id="CHEBI:15444"/>
        <dbReference type="ChEBI" id="CHEBI:43474"/>
        <dbReference type="ChEBI" id="CHEBI:58601"/>
        <dbReference type="EC" id="2.4.1.1"/>
    </reaction>
</comment>
<dbReference type="Pfam" id="PF11897">
    <property type="entry name" value="DUF3417"/>
    <property type="match status" value="1"/>
</dbReference>
<dbReference type="AlphaFoldDB" id="A0A7X0LK00"/>
<name>A0A7X0LK00_9BACT</name>
<dbReference type="EC" id="2.4.1.1" evidence="6"/>
<keyword evidence="3" id="KW-0021">Allosteric enzyme</keyword>
<evidence type="ECO:0000256" key="4">
    <source>
        <dbReference type="PIRSR" id="PIRSR000460-1"/>
    </source>
</evidence>
<dbReference type="Gene3D" id="3.40.50.2000">
    <property type="entry name" value="Glycogen Phosphorylase B"/>
    <property type="match status" value="3"/>
</dbReference>
<evidence type="ECO:0000259" key="5">
    <source>
        <dbReference type="Pfam" id="PF11897"/>
    </source>
</evidence>
<feature type="domain" description="DUF3417" evidence="5">
    <location>
        <begin position="18"/>
        <end position="126"/>
    </location>
</feature>
<dbReference type="InterPro" id="IPR024517">
    <property type="entry name" value="Glycogen_phosphorylase_DUF3417"/>
</dbReference>
<dbReference type="PIRSF" id="PIRSF000460">
    <property type="entry name" value="Pprylas_GlgP"/>
    <property type="match status" value="1"/>
</dbReference>
<gene>
    <name evidence="6" type="ORF">HNQ40_000254</name>
</gene>
<proteinExistence type="inferred from homology"/>